<dbReference type="CDD" id="cd17643">
    <property type="entry name" value="A_NRPS_Cytc1-like"/>
    <property type="match status" value="1"/>
</dbReference>
<dbReference type="PANTHER" id="PTHR45527">
    <property type="entry name" value="NONRIBOSOMAL PEPTIDE SYNTHETASE"/>
    <property type="match status" value="1"/>
</dbReference>
<dbReference type="CDD" id="cd19531">
    <property type="entry name" value="LCL_NRPS-like"/>
    <property type="match status" value="1"/>
</dbReference>
<sequence>MARDGELRMSYGQQRLWFLEDFEPGGADYHSALPLRITGRLDTGALRAAVGDLTARHEALRTTFGQRDGVGVQVVHDRLDAEWVTADAGDEATARKTVLAELARPYDLREGPLLRVLLVRLSDDEHLCVLGMHHIVTDGWSMGVVARELGALYTARLQGGPHDLPEVTVQYADFAAWQRGRLEDGGHLDEQLTWWREQLKGIAPLELPTDRPRPAVRDSAGAVRRFTVPAATTAGLRALARQRGASLFMALTAAVKAVLARWSGQRDIALGTSAAARGHKDLEQVVGFLVNTVVLRTDVAPELAFGELLDRVKDTVLDAFAHEDVPFDKLVEALQPERDTSRTPLVQAMVALQDTPADTLALPGAAVSPYPLERDASLFDLTFEFTERDGVLHGLVEYDTDLFDADTVDRLSGHLCVLLDGAVADPARPVAALPLLTEEERRRLAVEWNATELPSRDDALVHERLAAQAARTPDAVALIADDATLTHRELDERANRLAHHLTGLGAGPGSLVGLSLGRGSAMAVGLLGILRAGAAYVPLDPGFPGDRLAYMLADSGARIVVGDSAARASLPLEAGVRFVDLAAEAEVIGRLPATAPPTTVAPHDLAYVIYTSGSTGNPKGVAVEHRNVRHILTAWDERYGLTELKPRFLSVSSLSVDLFFADLIRSVPFGGALVIASKDVTTDPAALLDLIARTGATGLEIVPSLLNAVLQEVERRGEDFPALRLVSVGSEGWRVEDCRNLLRRITPGCVVVNAYGGTEATVDSTVFVPTEESLGATVYVPIGRPLPNTRVYVLDAARNLVPQGVPGEIWIGGEGIARGYHGRPELTAERFTDSPFAGGDRLYRTGDRARWLASGDLEFLGRADDQVKIRGFRIELGEVESALLTHPGVRDAVVLAWQEESGRRRLVAYVVPEDGGSGPRGADLRAHLSGHLPDYMVPAVFVTLDHLPLTPSGKVDRRSLPEPEVDADRLGTGYTAPRDATEEILAAIWAEVLGVSRVGVHDNFFDLGGDSILSIQVVSRARQAGLRLTSRLLFLHQSVAALAAVAAPAEELSAAPEAVVSGRVPLTPIQRWFLDEHTVDPDHYAMSVHLRLAPGTDAALLERALDAVVAHHDALRLRYVRQDGDWVQEYGERPAGLLTVRDLTGSSDPEQELDAAALQAQRALDLSTGTLVKGVFLRGAGASWPRLFLTVHHIVMDGVSWRVLLEDLATAYAHLAEGRQADLGARTSSYQQWAEHLTAHVRDGGLDSEVEHWRSVDARHAPALPADDPAGRNVTAAERTVEVRLDRAETDALLHRVPSVYRTQINDVLVAALGRALGAWTGSKRLVIGLEGHGREELFDDLDLSRTVGWYTTHFPVALTLPDAAGWGETVKSVKEQLRAVPGRGLGYDALRFLSAPGTPGHALRTDPLPPVSFNYLGQWDGTTTEDGLIRDRLPALGQDHAPDEPRPYLLDVVGMVEDGTLGFTWIFSGEVFDRATVERVAAEHLAALRALLAHCQDPSSGGATPSDFPLARLDQAAVDRIAGDGRNIEDVYPLTPMQSGMLFHTLAEPEGGAYFEQMSFRMDGVAAPELLERAWQHVTDHLEILRSAVVWEQVDQPLLVVRRNVTQPVTHLDWRGLSEEEQGRALARHLAEDRELGIDLAAAPMVRIAVARTSDTSVRVVRTSHHVLLDGWSTFQMLDELTRAYRALLAGEHPALPSRRPFGSYVEWLQGQDLTRAEAYWRELLDGFGQPTSLPYDRNPVATHRAQSAERLVTRLPAAASRKLYDFARAERLTVNTVVQGAWALLLSRYSGESDVVFGATVSGRPADLPGVDSVVGMLVNTLPVRVGVDGDTPVGTWLAGVQEAQAEARQYEYVPLPRIQGWSGVERGTSLFDSLVAFENFPVDGDTGDADDDVRLHGLEGADVTNFPLNLVAYAGDELAYALAYDPALFDPATVERMAAHLEALLTGMAGAPARPVSAVPMLAEGERERVVREWAETEGVAPWPGTLHSQVAERAAEHPDVVAVVCGEDALTYGELDRSANQLAHHLISLGAGPGHLVGLSVERSTDMAVGLLGIMKAGAAYLPLDPAYPADRLTYMLEDSGARLLITHHHTQPAPAGIQVIDLNAERETLAQQPTTAPSTTVTPDDLAYVIYTSGSTGRPKGVAIEHHTVLHLLANSQPLYGFGPQDVWTVFHSYAFDFSVWELWGALTTGARAVIVPHDTARNPEAMWHLLKQEKVTLLSQTPSMFRELVGQAAETNQSDLPDLRWIVFGGEALEPKHIQPWFDRYPAAPTQLINMYGITETTVHVTHQVITTDHLTQSGRLPAGRPLPGYQVRLLDPHGNPVPTGVPGEIYVAGNGLARGYLHRPQLTAERFTANPHHGIGTSTAVGTRMYRSGDLARWLPDGTLEHLGRADDQVKIRGYRIELGEIETALTTHPHIHETLVTTHQDHDGHRRLLAYLVTDTPLTPSQLRTHLTTTLPDHMIPALYIPLDRLPLTPSGKVDRRALPQPDTQPEPTNTTEHTPPRTPTEHLLATTWATVLGTEEVGIHDNFFDLGGDSILSIQVISHARRAGLQLTSKLMFTHQTIAELASVVRHAEPETSGGDVAEAVAGSVELTPVQRWFFDGHTTDPERYAMSVHVALAPDTDPGVLARALEAIVDHHDALRMRYAPDGEGGWAQEYGERPDGLLTVRDIPADGAEAALHDAADEAQRALDLRGGALVKGVFLRTAGAGTPPRLFLAVHHLVMDGVSWRIVLEDLATAYAQLAEGRPVDLGARTSSYQQWADRLTGHVRSGAMDHELPYWQAESAHIRPLPRDAGADEAPEANTFGAAATASVRLSRAETRALLQQVPAAYRTRINDVLLTALGRVLRDWAGEPVTVALEGHGREELFDDVDLSRTVGWFTTIHPFRLELPEAPDGPGDWGRSLKAVKERLRAVPGHGIGHGALRHLSEPDTAAHRALAGAPHPEISFNYLGRWDGATGTEGLVRTRLAERLGADQAPAQPRPHLIDVVAAVGDGELRVDWIHAPAVHRTETVQRLADAFLAALRGVVEHCLRPENGGATPSDFPLARLDQAAVDRITGGGRDVEDVHPLTPVQSGMLFHTLSTPRAYTEQMTFELDGVDDPALLATAWQRVADHVGVLRASLEWREVERPLMVVRRQAELPVTHLDWRGLPTAEQEEAVRRLLAEDRGRPVDLTVAPLMRLTLVRLTDTTVRLVCAFHHILLDGWSTFDVLAQTHAAYAELAAGREHPLPARRPFRAYVDWLERQDLAEAEAYWRETLDGFAAPTPLPALRHTAPGHATGSTARLARRLDPAASRALFAFARRHRLTVNTVLQGAWTLLLARHAGESDVVFGATVSGRPADLPGADSMIGMLINTLPVRVRVDESAPAAVWLQELQRAQVEARQYEYVPLPRIQACGDVERGADLFRTLVVFENYPMDDEAAAAHGLRLRRLAGTEATNYPLNLIAYAGDDLSYTLAYDAALYDEATAGRLCGRLEALLGSLAAADGGTPVSAVGMLTEAEAEQTVRGWNDTAEELPEASVPELFAARVREHPDAVAVTDAGEELTYRQLDERANRLAHHLVALGAGRGSLVGLCLERGAHAVTALLAVVKAGAAYVPLDPGYPADRLAYMIGDAGVGLLVTEKALRDRLPASGVRALDLDEEAGAMAARPGDAAPVPSPAPDDLAYVMYTSGSTGVPKGVLTPHRAVVRLALASGYTEVRPGDTVAQFASLSFDASTFEVWTALLRGARLAVHPPHVPTTAELGRFLTEAGVTHLWLTAGLFHQVAEDDVTVFAGLRHLLAGGDRLSPEHCARVLDAHPALRLTNGYGPTEATTFTTTHDLRGALGEGSVPLGAPLANTRVYVLDGGLEPVAAGVPGELYIAGAGLARGYHARAGLTAERFTADPFGAPGGRMYRSGDLVAWRPDGTLEFLGRTDGQVKIRGFRVETGEIEAALVAHPSVGDAAVVPHTDPGSGRTLLVGHLVPAQGAVLPGAAELRARLAASLPEYMLPAAFTALDALPLTANGKVDRRALPDPDGARLATGTAYEAPSSPTETLIAEVWQELLGAERVGLHDNFFELGGDSLLALRTVTQINAVFGTGLTPRTLFDRPTVAEAAAEVEDVILAELEAATATPS</sequence>
<keyword evidence="3" id="KW-0597">Phosphoprotein</keyword>
<reference evidence="8 9" key="1">
    <citation type="submission" date="2014-03" db="EMBL/GenBank/DDBJ databases">
        <title>Genome Sequence of Streptomyces wadayamensis A23 strain, an endophytic actinobacteria from Citrus reticulata.</title>
        <authorList>
            <person name="de Oliveira L.G."/>
            <person name="Tormet G.D."/>
            <person name="Marcon J."/>
            <person name="Samborsky M."/>
            <person name="Araujo W.L."/>
            <person name="de Azevedo J.L."/>
        </authorList>
    </citation>
    <scope>NUCLEOTIDE SEQUENCE [LARGE SCALE GENOMIC DNA]</scope>
    <source>
        <strain evidence="8 9">A23</strain>
    </source>
</reference>
<feature type="compositionally biased region" description="Low complexity" evidence="6">
    <location>
        <begin position="2496"/>
        <end position="2506"/>
    </location>
</feature>
<evidence type="ECO:0000256" key="2">
    <source>
        <dbReference type="ARBA" id="ARBA00022450"/>
    </source>
</evidence>
<dbReference type="Gene3D" id="3.30.300.30">
    <property type="match status" value="3"/>
</dbReference>
<dbReference type="InterPro" id="IPR045851">
    <property type="entry name" value="AMP-bd_C_sf"/>
</dbReference>
<dbReference type="Pfam" id="PF00550">
    <property type="entry name" value="PP-binding"/>
    <property type="match status" value="3"/>
</dbReference>
<dbReference type="CDD" id="cd05930">
    <property type="entry name" value="A_NRPS"/>
    <property type="match status" value="1"/>
</dbReference>
<dbReference type="InterPro" id="IPR009081">
    <property type="entry name" value="PP-bd_ACP"/>
</dbReference>
<organism evidence="8 9">
    <name type="scientific">Streptomyces wadayamensis</name>
    <dbReference type="NCBI Taxonomy" id="141454"/>
    <lineage>
        <taxon>Bacteria</taxon>
        <taxon>Bacillati</taxon>
        <taxon>Actinomycetota</taxon>
        <taxon>Actinomycetes</taxon>
        <taxon>Kitasatosporales</taxon>
        <taxon>Streptomycetaceae</taxon>
        <taxon>Streptomyces</taxon>
    </lineage>
</organism>
<dbReference type="PROSITE" id="PS00455">
    <property type="entry name" value="AMP_BINDING"/>
    <property type="match status" value="3"/>
</dbReference>
<dbReference type="InterPro" id="IPR025110">
    <property type="entry name" value="AMP-bd_C"/>
</dbReference>
<evidence type="ECO:0000313" key="9">
    <source>
        <dbReference type="Proteomes" id="UP000027443"/>
    </source>
</evidence>
<dbReference type="InterPro" id="IPR010060">
    <property type="entry name" value="NRPS_synth"/>
</dbReference>
<feature type="domain" description="Carrier" evidence="7">
    <location>
        <begin position="4038"/>
        <end position="4113"/>
    </location>
</feature>
<keyword evidence="5" id="KW-0045">Antibiotic biosynthesis</keyword>
<dbReference type="InterPro" id="IPR001242">
    <property type="entry name" value="Condensation_dom"/>
</dbReference>
<dbReference type="InterPro" id="IPR042099">
    <property type="entry name" value="ANL_N_sf"/>
</dbReference>
<keyword evidence="9" id="KW-1185">Reference proteome</keyword>
<dbReference type="CDD" id="cd19534">
    <property type="entry name" value="E_NRPS"/>
    <property type="match status" value="2"/>
</dbReference>
<dbReference type="InterPro" id="IPR010071">
    <property type="entry name" value="AA_adenyl_dom"/>
</dbReference>
<evidence type="ECO:0000256" key="1">
    <source>
        <dbReference type="ARBA" id="ARBA00001957"/>
    </source>
</evidence>
<comment type="cofactor">
    <cofactor evidence="1">
        <name>pantetheine 4'-phosphate</name>
        <dbReference type="ChEBI" id="CHEBI:47942"/>
    </cofactor>
</comment>
<evidence type="ECO:0000256" key="4">
    <source>
        <dbReference type="ARBA" id="ARBA00022737"/>
    </source>
</evidence>
<feature type="region of interest" description="Disordered" evidence="6">
    <location>
        <begin position="953"/>
        <end position="973"/>
    </location>
</feature>
<dbReference type="InterPro" id="IPR006162">
    <property type="entry name" value="Ppantetheine_attach_site"/>
</dbReference>
<dbReference type="Pfam" id="PF00668">
    <property type="entry name" value="Condensation"/>
    <property type="match status" value="5"/>
</dbReference>
<name>A0ABR4S2V2_9ACTN</name>
<dbReference type="SUPFAM" id="SSF52777">
    <property type="entry name" value="CoA-dependent acyltransferases"/>
    <property type="match status" value="10"/>
</dbReference>
<feature type="domain" description="Carrier" evidence="7">
    <location>
        <begin position="2508"/>
        <end position="2582"/>
    </location>
</feature>
<feature type="domain" description="Carrier" evidence="7">
    <location>
        <begin position="976"/>
        <end position="1050"/>
    </location>
</feature>
<dbReference type="Gene3D" id="3.40.50.980">
    <property type="match status" value="4"/>
</dbReference>
<evidence type="ECO:0000259" key="7">
    <source>
        <dbReference type="PROSITE" id="PS50075"/>
    </source>
</evidence>
<dbReference type="InterPro" id="IPR036736">
    <property type="entry name" value="ACP-like_sf"/>
</dbReference>
<accession>A0ABR4S2V2</accession>
<evidence type="ECO:0000256" key="3">
    <source>
        <dbReference type="ARBA" id="ARBA00022553"/>
    </source>
</evidence>
<feature type="compositionally biased region" description="Basic and acidic residues" evidence="6">
    <location>
        <begin position="954"/>
        <end position="969"/>
    </location>
</feature>
<dbReference type="CDD" id="cd12117">
    <property type="entry name" value="A_NRPS_Srf_like"/>
    <property type="match status" value="1"/>
</dbReference>
<dbReference type="Gene3D" id="2.30.38.10">
    <property type="entry name" value="Luciferase, Domain 3"/>
    <property type="match status" value="2"/>
</dbReference>
<dbReference type="SUPFAM" id="SSF47336">
    <property type="entry name" value="ACP-like"/>
    <property type="match status" value="3"/>
</dbReference>
<dbReference type="Pfam" id="PF00501">
    <property type="entry name" value="AMP-binding"/>
    <property type="match status" value="3"/>
</dbReference>
<evidence type="ECO:0000313" key="8">
    <source>
        <dbReference type="EMBL" id="KDR59525.1"/>
    </source>
</evidence>
<feature type="region of interest" description="Disordered" evidence="6">
    <location>
        <begin position="2483"/>
        <end position="2514"/>
    </location>
</feature>
<gene>
    <name evidence="8" type="ORF">DC60_02735</name>
</gene>
<dbReference type="Gene3D" id="3.30.559.30">
    <property type="entry name" value="Nonribosomal peptide synthetase, condensation domain"/>
    <property type="match status" value="5"/>
</dbReference>
<protein>
    <submittedName>
        <fullName evidence="8">Peptide synthase</fullName>
    </submittedName>
</protein>
<dbReference type="CDD" id="cd19543">
    <property type="entry name" value="DCL_NRPS"/>
    <property type="match status" value="2"/>
</dbReference>
<evidence type="ECO:0000256" key="5">
    <source>
        <dbReference type="ARBA" id="ARBA00023194"/>
    </source>
</evidence>
<dbReference type="NCBIfam" id="NF003417">
    <property type="entry name" value="PRK04813.1"/>
    <property type="match status" value="3"/>
</dbReference>
<dbReference type="Gene3D" id="3.30.559.10">
    <property type="entry name" value="Chloramphenicol acetyltransferase-like domain"/>
    <property type="match status" value="5"/>
</dbReference>
<dbReference type="Gene3D" id="3.40.50.12780">
    <property type="entry name" value="N-terminal domain of ligase-like"/>
    <property type="match status" value="1"/>
</dbReference>
<dbReference type="PROSITE" id="PS00012">
    <property type="entry name" value="PHOSPHOPANTETHEINE"/>
    <property type="match status" value="3"/>
</dbReference>
<dbReference type="PANTHER" id="PTHR45527:SF14">
    <property type="entry name" value="PLIPASTATIN SYNTHASE SUBUNIT B"/>
    <property type="match status" value="1"/>
</dbReference>
<dbReference type="InterPro" id="IPR023213">
    <property type="entry name" value="CAT-like_dom_sf"/>
</dbReference>
<keyword evidence="2" id="KW-0596">Phosphopantetheine</keyword>
<dbReference type="NCBIfam" id="TIGR01720">
    <property type="entry name" value="NRPS-para261"/>
    <property type="match status" value="2"/>
</dbReference>
<dbReference type="InterPro" id="IPR000873">
    <property type="entry name" value="AMP-dep_synth/lig_dom"/>
</dbReference>
<dbReference type="InterPro" id="IPR020845">
    <property type="entry name" value="AMP-binding_CS"/>
</dbReference>
<evidence type="ECO:0000256" key="6">
    <source>
        <dbReference type="SAM" id="MobiDB-lite"/>
    </source>
</evidence>
<dbReference type="PROSITE" id="PS50075">
    <property type="entry name" value="CARRIER"/>
    <property type="match status" value="3"/>
</dbReference>
<dbReference type="Proteomes" id="UP000027443">
    <property type="component" value="Unassembled WGS sequence"/>
</dbReference>
<dbReference type="Gene3D" id="1.10.1200.10">
    <property type="entry name" value="ACP-like"/>
    <property type="match status" value="3"/>
</dbReference>
<keyword evidence="4" id="KW-0677">Repeat</keyword>
<comment type="caution">
    <text evidence="8">The sequence shown here is derived from an EMBL/GenBank/DDBJ whole genome shotgun (WGS) entry which is preliminary data.</text>
</comment>
<dbReference type="InterPro" id="IPR020806">
    <property type="entry name" value="PKS_PP-bd"/>
</dbReference>
<dbReference type="Pfam" id="PF13193">
    <property type="entry name" value="AMP-binding_C"/>
    <property type="match status" value="3"/>
</dbReference>
<proteinExistence type="predicted"/>
<dbReference type="NCBIfam" id="TIGR01733">
    <property type="entry name" value="AA-adenyl-dom"/>
    <property type="match status" value="3"/>
</dbReference>
<dbReference type="SUPFAM" id="SSF56801">
    <property type="entry name" value="Acetyl-CoA synthetase-like"/>
    <property type="match status" value="3"/>
</dbReference>
<dbReference type="SMART" id="SM00823">
    <property type="entry name" value="PKS_PP"/>
    <property type="match status" value="3"/>
</dbReference>
<dbReference type="EMBL" id="JHDU01000087">
    <property type="protein sequence ID" value="KDR59525.1"/>
    <property type="molecule type" value="Genomic_DNA"/>
</dbReference>